<proteinExistence type="predicted"/>
<evidence type="ECO:0000313" key="2">
    <source>
        <dbReference type="EMBL" id="OAH16238.1"/>
    </source>
</evidence>
<evidence type="ECO:0000256" key="1">
    <source>
        <dbReference type="SAM" id="MobiDB-lite"/>
    </source>
</evidence>
<dbReference type="AlphaFoldDB" id="A0A177I1H8"/>
<name>A0A177I1H8_9ACTN</name>
<evidence type="ECO:0000313" key="3">
    <source>
        <dbReference type="Proteomes" id="UP000077381"/>
    </source>
</evidence>
<reference evidence="2 3" key="1">
    <citation type="submission" date="2015-12" db="EMBL/GenBank/DDBJ databases">
        <title>Genome sequence of Streptomyces sp. G25.</title>
        <authorList>
            <person name="Poehlein A."/>
            <person name="Roettig A."/>
            <person name="Hiessl S."/>
            <person name="Hauschild P."/>
            <person name="Schauer J."/>
            <person name="Madkour M.H."/>
            <person name="Al-Ansari A.M."/>
            <person name="Almakishah N.H."/>
            <person name="Steinbuechel A."/>
            <person name="Daniel R."/>
        </authorList>
    </citation>
    <scope>NUCLEOTIDE SEQUENCE [LARGE SCALE GENOMIC DNA]</scope>
    <source>
        <strain evidence="3">G25(2015)</strain>
    </source>
</reference>
<feature type="region of interest" description="Disordered" evidence="1">
    <location>
        <begin position="80"/>
        <end position="108"/>
    </location>
</feature>
<comment type="caution">
    <text evidence="2">The sequence shown here is derived from an EMBL/GenBank/DDBJ whole genome shotgun (WGS) entry which is preliminary data.</text>
</comment>
<dbReference type="EMBL" id="LOHS01000022">
    <property type="protein sequence ID" value="OAH16238.1"/>
    <property type="molecule type" value="Genomic_DNA"/>
</dbReference>
<gene>
    <name evidence="2" type="ORF">STSP_04290</name>
</gene>
<protein>
    <submittedName>
        <fullName evidence="2">Uncharacterized protein</fullName>
    </submittedName>
</protein>
<keyword evidence="3" id="KW-1185">Reference proteome</keyword>
<accession>A0A177I1H8</accession>
<organism evidence="2 3">
    <name type="scientific">Streptomyces jeddahensis</name>
    <dbReference type="NCBI Taxonomy" id="1716141"/>
    <lineage>
        <taxon>Bacteria</taxon>
        <taxon>Bacillati</taxon>
        <taxon>Actinomycetota</taxon>
        <taxon>Actinomycetes</taxon>
        <taxon>Kitasatosporales</taxon>
        <taxon>Streptomycetaceae</taxon>
        <taxon>Streptomyces</taxon>
    </lineage>
</organism>
<dbReference type="Proteomes" id="UP000077381">
    <property type="component" value="Unassembled WGS sequence"/>
</dbReference>
<sequence length="108" mass="11440">MNGGDVDLGLELLPVEHVDLVVGQPVLQLGITPGDKSTEPRPSVSGHERATLVLIGIDALGLKDVQHRVDAGDELLLQRPARLQPTTDTGEGGTISRRHCRKPATVAP</sequence>